<dbReference type="EMBL" id="CP107716">
    <property type="protein sequence ID" value="UYQ72995.1"/>
    <property type="molecule type" value="Genomic_DNA"/>
</dbReference>
<evidence type="ECO:0008006" key="3">
    <source>
        <dbReference type="Google" id="ProtNLM"/>
    </source>
</evidence>
<evidence type="ECO:0000313" key="2">
    <source>
        <dbReference type="Proteomes" id="UP001163882"/>
    </source>
</evidence>
<dbReference type="Proteomes" id="UP001163882">
    <property type="component" value="Chromosome"/>
</dbReference>
<proteinExistence type="predicted"/>
<dbReference type="RefSeq" id="WP_264226590.1">
    <property type="nucleotide sequence ID" value="NZ_CP107716.1"/>
</dbReference>
<name>A0ABY6ITG5_9HYPH</name>
<gene>
    <name evidence="1" type="ORF">OF122_04300</name>
</gene>
<organism evidence="1 2">
    <name type="scientific">Pelagibacterium flavum</name>
    <dbReference type="NCBI Taxonomy" id="2984530"/>
    <lineage>
        <taxon>Bacteria</taxon>
        <taxon>Pseudomonadati</taxon>
        <taxon>Pseudomonadota</taxon>
        <taxon>Alphaproteobacteria</taxon>
        <taxon>Hyphomicrobiales</taxon>
        <taxon>Devosiaceae</taxon>
        <taxon>Pelagibacterium</taxon>
    </lineage>
</organism>
<sequence length="114" mass="11967">MAKFLAIYTGTATAAEKAQAEGRVDEAAGMKAWGEWMEANASRIVDPGGPLGKTKKVGPDGVADITNTAAAYVIVEAADHAAAAEMFRNHAHFTHFPGEGVEVMPILEMPGVQK</sequence>
<keyword evidence="2" id="KW-1185">Reference proteome</keyword>
<protein>
    <recommendedName>
        <fullName evidence="3">YCII-related domain-containing protein</fullName>
    </recommendedName>
</protein>
<reference evidence="1" key="1">
    <citation type="submission" date="2022-10" db="EMBL/GenBank/DDBJ databases">
        <title>YIM 151497 complete genome.</title>
        <authorList>
            <person name="Chen X."/>
        </authorList>
    </citation>
    <scope>NUCLEOTIDE SEQUENCE</scope>
    <source>
        <strain evidence="1">YIM 151497</strain>
    </source>
</reference>
<accession>A0ABY6ITG5</accession>
<evidence type="ECO:0000313" key="1">
    <source>
        <dbReference type="EMBL" id="UYQ72995.1"/>
    </source>
</evidence>